<evidence type="ECO:0000259" key="3">
    <source>
        <dbReference type="PROSITE" id="PS50158"/>
    </source>
</evidence>
<feature type="non-terminal residue" evidence="4">
    <location>
        <position position="1"/>
    </location>
</feature>
<proteinExistence type="predicted"/>
<feature type="region of interest" description="Disordered" evidence="2">
    <location>
        <begin position="92"/>
        <end position="118"/>
    </location>
</feature>
<dbReference type="CDD" id="cd23022">
    <property type="entry name" value="zf-HIT_DDX59"/>
    <property type="match status" value="1"/>
</dbReference>
<evidence type="ECO:0000256" key="2">
    <source>
        <dbReference type="SAM" id="MobiDB-lite"/>
    </source>
</evidence>
<dbReference type="SMART" id="SM00343">
    <property type="entry name" value="ZnF_C2HC"/>
    <property type="match status" value="1"/>
</dbReference>
<dbReference type="InterPro" id="IPR007529">
    <property type="entry name" value="Znf_HIT"/>
</dbReference>
<sequence>YNAATGNAPPAEEPPHCAKSEALHRKRSRRERLAPAPDQSREVDDHDGPMSHQDYIQRRRREINSTQAFRELPASVLVGPETSNSSTLLVEYDSDRSTSSECKENQDSYLLDTGDPTNLDSLNEVDRVKNRKEQRFPVPGEPVCVVCGKYGEYICNETNDDICSMDCKDELLENLELPEGPLSNQITVKSLSGPECPSPMSKFGGATWDFNRHRWSKTNSSLCTYECWKCQKPGHLAEDCLVMTSNCQSFSSGETSNQLMFCLEMSWFVLVQSIRKSCKMLLFTQVGKSSSISRDLLELYKRCHQIGKNSSSAKCNACHMSSTLAACLDCNTILCDGAGHLGEHIRVHSSHRQYYSFKLKRLVKCCKSTCKATDIKDLLACHYCFNKAFDKFYDMYTATWKGAGLSIIWGSVCCEDHFDWLILGYFEHVSLAQDELLERRGRGQRTHCKKANTKRQACSTK</sequence>
<dbReference type="PROSITE" id="PS50158">
    <property type="entry name" value="ZF_CCHC"/>
    <property type="match status" value="1"/>
</dbReference>
<dbReference type="Proteomes" id="UP001188597">
    <property type="component" value="Unassembled WGS sequence"/>
</dbReference>
<keyword evidence="1" id="KW-0479">Metal-binding</keyword>
<name>A0AA89BG68_9ASTE</name>
<feature type="domain" description="CCHC-type" evidence="3">
    <location>
        <begin position="227"/>
        <end position="240"/>
    </location>
</feature>
<dbReference type="AlphaFoldDB" id="A0AA89BG68"/>
<keyword evidence="1" id="KW-0863">Zinc-finger</keyword>
<organism evidence="4 5">
    <name type="scientific">Escallonia herrerae</name>
    <dbReference type="NCBI Taxonomy" id="1293975"/>
    <lineage>
        <taxon>Eukaryota</taxon>
        <taxon>Viridiplantae</taxon>
        <taxon>Streptophyta</taxon>
        <taxon>Embryophyta</taxon>
        <taxon>Tracheophyta</taxon>
        <taxon>Spermatophyta</taxon>
        <taxon>Magnoliopsida</taxon>
        <taxon>eudicotyledons</taxon>
        <taxon>Gunneridae</taxon>
        <taxon>Pentapetalae</taxon>
        <taxon>asterids</taxon>
        <taxon>campanulids</taxon>
        <taxon>Escalloniales</taxon>
        <taxon>Escalloniaceae</taxon>
        <taxon>Escallonia</taxon>
    </lineage>
</organism>
<dbReference type="InterPro" id="IPR001878">
    <property type="entry name" value="Znf_CCHC"/>
</dbReference>
<evidence type="ECO:0000256" key="1">
    <source>
        <dbReference type="PROSITE-ProRule" id="PRU00047"/>
    </source>
</evidence>
<evidence type="ECO:0000313" key="5">
    <source>
        <dbReference type="Proteomes" id="UP001188597"/>
    </source>
</evidence>
<evidence type="ECO:0000313" key="4">
    <source>
        <dbReference type="EMBL" id="KAK3041100.1"/>
    </source>
</evidence>
<dbReference type="EMBL" id="JAVXUP010000042">
    <property type="protein sequence ID" value="KAK3041100.1"/>
    <property type="molecule type" value="Genomic_DNA"/>
</dbReference>
<dbReference type="PANTHER" id="PTHR48453">
    <property type="entry name" value="CCHC-TYPE DOMAIN-CONTAINING PROTEIN"/>
    <property type="match status" value="1"/>
</dbReference>
<dbReference type="Gene3D" id="3.30.60.220">
    <property type="match status" value="1"/>
</dbReference>
<protein>
    <recommendedName>
        <fullName evidence="3">CCHC-type domain-containing protein</fullName>
    </recommendedName>
</protein>
<dbReference type="GO" id="GO:0003676">
    <property type="term" value="F:nucleic acid binding"/>
    <property type="evidence" value="ECO:0007669"/>
    <property type="project" value="InterPro"/>
</dbReference>
<feature type="compositionally biased region" description="Basic and acidic residues" evidence="2">
    <location>
        <begin position="39"/>
        <end position="49"/>
    </location>
</feature>
<keyword evidence="5" id="KW-1185">Reference proteome</keyword>
<dbReference type="Pfam" id="PF04438">
    <property type="entry name" value="zf-HIT"/>
    <property type="match status" value="1"/>
</dbReference>
<gene>
    <name evidence="4" type="ORF">RJ639_026897</name>
</gene>
<comment type="caution">
    <text evidence="4">The sequence shown here is derived from an EMBL/GenBank/DDBJ whole genome shotgun (WGS) entry which is preliminary data.</text>
</comment>
<accession>A0AA89BG68</accession>
<feature type="region of interest" description="Disordered" evidence="2">
    <location>
        <begin position="1"/>
        <end position="51"/>
    </location>
</feature>
<feature type="compositionally biased region" description="Basic and acidic residues" evidence="2">
    <location>
        <begin position="93"/>
        <end position="106"/>
    </location>
</feature>
<dbReference type="PANTHER" id="PTHR48453:SF1">
    <property type="entry name" value="CCHC-TYPE DOMAIN-CONTAINING PROTEIN"/>
    <property type="match status" value="1"/>
</dbReference>
<dbReference type="GO" id="GO:0008270">
    <property type="term" value="F:zinc ion binding"/>
    <property type="evidence" value="ECO:0007669"/>
    <property type="project" value="UniProtKB-KW"/>
</dbReference>
<feature type="compositionally biased region" description="Basic and acidic residues" evidence="2">
    <location>
        <begin position="13"/>
        <end position="23"/>
    </location>
</feature>
<reference evidence="4" key="1">
    <citation type="submission" date="2022-12" db="EMBL/GenBank/DDBJ databases">
        <title>Draft genome assemblies for two species of Escallonia (Escalloniales).</title>
        <authorList>
            <person name="Chanderbali A."/>
            <person name="Dervinis C."/>
            <person name="Anghel I."/>
            <person name="Soltis D."/>
            <person name="Soltis P."/>
            <person name="Zapata F."/>
        </authorList>
    </citation>
    <scope>NUCLEOTIDE SEQUENCE</scope>
    <source>
        <strain evidence="4">UCBG64.0493</strain>
        <tissue evidence="4">Leaf</tissue>
    </source>
</reference>
<keyword evidence="1" id="KW-0862">Zinc</keyword>